<gene>
    <name evidence="1" type="ORF">GGR43_004180</name>
</gene>
<dbReference type="RefSeq" id="WP_188073713.1">
    <property type="nucleotide sequence ID" value="NZ_BSPS01000155.1"/>
</dbReference>
<evidence type="ECO:0000313" key="2">
    <source>
        <dbReference type="Proteomes" id="UP000571950"/>
    </source>
</evidence>
<evidence type="ECO:0008006" key="3">
    <source>
        <dbReference type="Google" id="ProtNLM"/>
    </source>
</evidence>
<dbReference type="EMBL" id="JACIDT010000024">
    <property type="protein sequence ID" value="MBB3928436.1"/>
    <property type="molecule type" value="Genomic_DNA"/>
</dbReference>
<evidence type="ECO:0000313" key="1">
    <source>
        <dbReference type="EMBL" id="MBB3928436.1"/>
    </source>
</evidence>
<comment type="caution">
    <text evidence="1">The sequence shown here is derived from an EMBL/GenBank/DDBJ whole genome shotgun (WGS) entry which is preliminary data.</text>
</comment>
<reference evidence="1 2" key="1">
    <citation type="submission" date="2020-08" db="EMBL/GenBank/DDBJ databases">
        <title>Genomic Encyclopedia of Type Strains, Phase IV (KMG-IV): sequencing the most valuable type-strain genomes for metagenomic binning, comparative biology and taxonomic classification.</title>
        <authorList>
            <person name="Goeker M."/>
        </authorList>
    </citation>
    <scope>NUCLEOTIDE SEQUENCE [LARGE SCALE GENOMIC DNA]</scope>
    <source>
        <strain evidence="1 2">DSM 26189</strain>
    </source>
</reference>
<dbReference type="AlphaFoldDB" id="A0A7W6FRR4"/>
<accession>A0A7W6FRR4</accession>
<organism evidence="1 2">
    <name type="scientific">Sphingobium jiangsuense</name>
    <dbReference type="NCBI Taxonomy" id="870476"/>
    <lineage>
        <taxon>Bacteria</taxon>
        <taxon>Pseudomonadati</taxon>
        <taxon>Pseudomonadota</taxon>
        <taxon>Alphaproteobacteria</taxon>
        <taxon>Sphingomonadales</taxon>
        <taxon>Sphingomonadaceae</taxon>
        <taxon>Sphingobium</taxon>
    </lineage>
</organism>
<proteinExistence type="predicted"/>
<name>A0A7W6FRR4_9SPHN</name>
<dbReference type="Proteomes" id="UP000571950">
    <property type="component" value="Unassembled WGS sequence"/>
</dbReference>
<protein>
    <recommendedName>
        <fullName evidence="3">Homogentisate 1,2-dioxygenase</fullName>
    </recommendedName>
</protein>
<sequence>MQPEKLGGSVSKGGLFRVDIAEAGTYRVALGSGPWIDVIEKGAALPSIAHGHGPECSGIRKMVDYEMQAGPHILQISGNGDAALTLMVVRLR</sequence>
<keyword evidence="2" id="KW-1185">Reference proteome</keyword>